<dbReference type="GeneID" id="18254731"/>
<dbReference type="EMBL" id="GL988032">
    <property type="protein sequence ID" value="EGS23982.1"/>
    <property type="molecule type" value="Genomic_DNA"/>
</dbReference>
<organism evidence="8">
    <name type="scientific">Chaetomium thermophilum (strain DSM 1495 / CBS 144.50 / IMI 039719)</name>
    <name type="common">Thermochaetoides thermophila</name>
    <dbReference type="NCBI Taxonomy" id="759272"/>
    <lineage>
        <taxon>Eukaryota</taxon>
        <taxon>Fungi</taxon>
        <taxon>Dikarya</taxon>
        <taxon>Ascomycota</taxon>
        <taxon>Pezizomycotina</taxon>
        <taxon>Sordariomycetes</taxon>
        <taxon>Sordariomycetidae</taxon>
        <taxon>Sordariales</taxon>
        <taxon>Chaetomiaceae</taxon>
        <taxon>Thermochaetoides</taxon>
    </lineage>
</organism>
<comment type="similarity">
    <text evidence="4">Belongs to the PP2C family.</text>
</comment>
<proteinExistence type="inferred from homology"/>
<feature type="compositionally biased region" description="Polar residues" evidence="5">
    <location>
        <begin position="181"/>
        <end position="194"/>
    </location>
</feature>
<reference evidence="7 8" key="1">
    <citation type="journal article" date="2011" name="Cell">
        <title>Insight into structure and assembly of the nuclear pore complex by utilizing the genome of a eukaryotic thermophile.</title>
        <authorList>
            <person name="Amlacher S."/>
            <person name="Sarges P."/>
            <person name="Flemming D."/>
            <person name="van Noort V."/>
            <person name="Kunze R."/>
            <person name="Devos D.P."/>
            <person name="Arumugam M."/>
            <person name="Bork P."/>
            <person name="Hurt E."/>
        </authorList>
    </citation>
    <scope>NUCLEOTIDE SEQUENCE [LARGE SCALE GENOMIC DNA]</scope>
    <source>
        <strain evidence="8">DSM 1495 / CBS 144.50 / IMI 039719</strain>
    </source>
</reference>
<feature type="domain" description="PPM-type phosphatase" evidence="6">
    <location>
        <begin position="117"/>
        <end position="427"/>
    </location>
</feature>
<dbReference type="Proteomes" id="UP000008066">
    <property type="component" value="Unassembled WGS sequence"/>
</dbReference>
<feature type="region of interest" description="Disordered" evidence="5">
    <location>
        <begin position="170"/>
        <end position="214"/>
    </location>
</feature>
<protein>
    <recommendedName>
        <fullName evidence="6">PPM-type phosphatase domain-containing protein</fullName>
    </recommendedName>
</protein>
<dbReference type="AlphaFoldDB" id="G0RYJ6"/>
<dbReference type="HOGENOM" id="CLU_021251_2_0_1"/>
<evidence type="ECO:0000259" key="6">
    <source>
        <dbReference type="PROSITE" id="PS51746"/>
    </source>
</evidence>
<dbReference type="InterPro" id="IPR000222">
    <property type="entry name" value="PP2C_BS"/>
</dbReference>
<evidence type="ECO:0000256" key="3">
    <source>
        <dbReference type="ARBA" id="ARBA00022912"/>
    </source>
</evidence>
<dbReference type="PROSITE" id="PS01032">
    <property type="entry name" value="PPM_1"/>
    <property type="match status" value="1"/>
</dbReference>
<dbReference type="InterPro" id="IPR001932">
    <property type="entry name" value="PPM-type_phosphatase-like_dom"/>
</dbReference>
<dbReference type="OrthoDB" id="416093at2759"/>
<evidence type="ECO:0000256" key="4">
    <source>
        <dbReference type="RuleBase" id="RU003465"/>
    </source>
</evidence>
<dbReference type="KEGG" id="cthr:CTHT_0006930"/>
<accession>G0RYJ6</accession>
<dbReference type="InterPro" id="IPR015655">
    <property type="entry name" value="PP2C"/>
</dbReference>
<dbReference type="CDD" id="cd00143">
    <property type="entry name" value="PP2Cc"/>
    <property type="match status" value="1"/>
</dbReference>
<keyword evidence="1" id="KW-0479">Metal-binding</keyword>
<dbReference type="InterPro" id="IPR036457">
    <property type="entry name" value="PPM-type-like_dom_sf"/>
</dbReference>
<sequence>MTSLAKTSRFLRVPSALCLPSRRNFHNYFVSHLPSASLFPDSRSTAGPSAPNRDLTVVRIPLRSAKHHFGVAVSRGQRIQNEDTNQAGTITMPAFAKRPPISLVRGQDAAAAAKAAGIGTTAASALGDPQVFYFAVFDGHGGTECSDFLRDELHGYIEQAAADLQLQSSLQKKDDPKKLPSSLQDPSTLSSPTILPQHDHEVPPSESSTPRPLRLQSDLLQEYRRTIGGYWRRFRPSCFTIPPIPSSRDPNPPPPLTSQGPITLETVLTYAFLRADLDFVTAQARDTRVLLCETKTGLAVPLTADHRPSSPTESRRLRRYLSDSLVTDSFGEERLHGLANSRSFGDMGSKRIGVSAEPDIVRVDLHPAQYSFMVLCSDGVSGTLSDQEIVDIVKEAGTPEEGARSVVEYATEVSSDGDNATCLVVRLGGWERRCEGGLGSMGTKEVREMRRVEAEDPRRRGR</sequence>
<evidence type="ECO:0000256" key="1">
    <source>
        <dbReference type="ARBA" id="ARBA00022723"/>
    </source>
</evidence>
<dbReference type="eggNOG" id="KOG0698">
    <property type="taxonomic scope" value="Eukaryota"/>
</dbReference>
<dbReference type="SMART" id="SM00332">
    <property type="entry name" value="PP2Cc"/>
    <property type="match status" value="1"/>
</dbReference>
<evidence type="ECO:0000256" key="5">
    <source>
        <dbReference type="SAM" id="MobiDB-lite"/>
    </source>
</evidence>
<dbReference type="STRING" id="759272.G0RYJ6"/>
<keyword evidence="8" id="KW-1185">Reference proteome</keyword>
<dbReference type="Pfam" id="PF00481">
    <property type="entry name" value="PP2C"/>
    <property type="match status" value="1"/>
</dbReference>
<dbReference type="PROSITE" id="PS51746">
    <property type="entry name" value="PPM_2"/>
    <property type="match status" value="1"/>
</dbReference>
<gene>
    <name evidence="7" type="ORF">CTHT_0006930</name>
</gene>
<dbReference type="GO" id="GO:0046872">
    <property type="term" value="F:metal ion binding"/>
    <property type="evidence" value="ECO:0007669"/>
    <property type="project" value="UniProtKB-KW"/>
</dbReference>
<dbReference type="OMA" id="FKGGSTC"/>
<evidence type="ECO:0000256" key="2">
    <source>
        <dbReference type="ARBA" id="ARBA00022801"/>
    </source>
</evidence>
<dbReference type="PANTHER" id="PTHR13832:SF589">
    <property type="entry name" value="[PYRUVATE DEHYDROGENASE [ACETYL-TRANSFERRING]]-PHOSPHATASE 2, MITOCHONDRIAL"/>
    <property type="match status" value="1"/>
</dbReference>
<evidence type="ECO:0000313" key="8">
    <source>
        <dbReference type="Proteomes" id="UP000008066"/>
    </source>
</evidence>
<keyword evidence="2 4" id="KW-0378">Hydrolase</keyword>
<keyword evidence="3 4" id="KW-0904">Protein phosphatase</keyword>
<dbReference type="PANTHER" id="PTHR13832">
    <property type="entry name" value="PROTEIN PHOSPHATASE 2C"/>
    <property type="match status" value="1"/>
</dbReference>
<dbReference type="SUPFAM" id="SSF81606">
    <property type="entry name" value="PP2C-like"/>
    <property type="match status" value="1"/>
</dbReference>
<evidence type="ECO:0000313" key="7">
    <source>
        <dbReference type="EMBL" id="EGS23982.1"/>
    </source>
</evidence>
<dbReference type="GO" id="GO:0004722">
    <property type="term" value="F:protein serine/threonine phosphatase activity"/>
    <property type="evidence" value="ECO:0007669"/>
    <property type="project" value="InterPro"/>
</dbReference>
<dbReference type="RefSeq" id="XP_006691224.1">
    <property type="nucleotide sequence ID" value="XM_006691161.1"/>
</dbReference>
<dbReference type="Gene3D" id="3.60.40.10">
    <property type="entry name" value="PPM-type phosphatase domain"/>
    <property type="match status" value="1"/>
</dbReference>
<name>G0RYJ6_CHATD</name>